<keyword evidence="1" id="KW-1133">Transmembrane helix</keyword>
<feature type="transmembrane region" description="Helical" evidence="1">
    <location>
        <begin position="20"/>
        <end position="40"/>
    </location>
</feature>
<evidence type="ECO:0000256" key="1">
    <source>
        <dbReference type="SAM" id="Phobius"/>
    </source>
</evidence>
<feature type="transmembrane region" description="Helical" evidence="1">
    <location>
        <begin position="147"/>
        <end position="170"/>
    </location>
</feature>
<sequence length="185" mass="22259">MYGIIEELFLSLGIYSHNWYQTWMTVVSLPIYFWVAKKMYEKIIRGIKPLFYYGYIYLGLFLLSSATLTHMFFILTRHQDFNATLFPNPVTSRFLLFLVHFHLLSIPIMLIYFLRFNFIWKSLVIIALYILYYIGYKLNLIWIKEGWFLPVSTANIFGMYLSVVILDKLYDSNRKQKHDRKSKIN</sequence>
<feature type="transmembrane region" description="Helical" evidence="1">
    <location>
        <begin position="118"/>
        <end position="135"/>
    </location>
</feature>
<dbReference type="EMBL" id="FQXJ01000016">
    <property type="protein sequence ID" value="SHI29675.1"/>
    <property type="molecule type" value="Genomic_DNA"/>
</dbReference>
<reference evidence="3" key="1">
    <citation type="submission" date="2016-11" db="EMBL/GenBank/DDBJ databases">
        <authorList>
            <person name="Varghese N."/>
            <person name="Submissions S."/>
        </authorList>
    </citation>
    <scope>NUCLEOTIDE SEQUENCE [LARGE SCALE GENOMIC DNA]</scope>
    <source>
        <strain evidence="3">DSM 15449</strain>
    </source>
</reference>
<organism evidence="2 3">
    <name type="scientific">Desulfosporosinus lacus DSM 15449</name>
    <dbReference type="NCBI Taxonomy" id="1121420"/>
    <lineage>
        <taxon>Bacteria</taxon>
        <taxon>Bacillati</taxon>
        <taxon>Bacillota</taxon>
        <taxon>Clostridia</taxon>
        <taxon>Eubacteriales</taxon>
        <taxon>Desulfitobacteriaceae</taxon>
        <taxon>Desulfosporosinus</taxon>
    </lineage>
</organism>
<keyword evidence="1" id="KW-0472">Membrane</keyword>
<name>A0A1M5ZZI2_9FIRM</name>
<keyword evidence="1" id="KW-0812">Transmembrane</keyword>
<evidence type="ECO:0000313" key="2">
    <source>
        <dbReference type="EMBL" id="SHI29675.1"/>
    </source>
</evidence>
<protein>
    <submittedName>
        <fullName evidence="2">Uncharacterized protein</fullName>
    </submittedName>
</protein>
<dbReference type="Proteomes" id="UP000183954">
    <property type="component" value="Unassembled WGS sequence"/>
</dbReference>
<dbReference type="AlphaFoldDB" id="A0A1M5ZZI2"/>
<keyword evidence="3" id="KW-1185">Reference proteome</keyword>
<feature type="transmembrane region" description="Helical" evidence="1">
    <location>
        <begin position="94"/>
        <end position="113"/>
    </location>
</feature>
<accession>A0A1M5ZZI2</accession>
<proteinExistence type="predicted"/>
<feature type="transmembrane region" description="Helical" evidence="1">
    <location>
        <begin position="52"/>
        <end position="74"/>
    </location>
</feature>
<evidence type="ECO:0000313" key="3">
    <source>
        <dbReference type="Proteomes" id="UP000183954"/>
    </source>
</evidence>
<gene>
    <name evidence="2" type="ORF">SAMN02746098_03833</name>
</gene>